<dbReference type="Pfam" id="PF19054">
    <property type="entry name" value="DUF5753"/>
    <property type="match status" value="1"/>
</dbReference>
<dbReference type="Pfam" id="PF13560">
    <property type="entry name" value="HTH_31"/>
    <property type="match status" value="1"/>
</dbReference>
<dbReference type="InterPro" id="IPR001387">
    <property type="entry name" value="Cro/C1-type_HTH"/>
</dbReference>
<organism evidence="2 3">
    <name type="scientific">Lentzea flava</name>
    <dbReference type="NCBI Taxonomy" id="103732"/>
    <lineage>
        <taxon>Bacteria</taxon>
        <taxon>Bacillati</taxon>
        <taxon>Actinomycetota</taxon>
        <taxon>Actinomycetes</taxon>
        <taxon>Pseudonocardiales</taxon>
        <taxon>Pseudonocardiaceae</taxon>
        <taxon>Lentzea</taxon>
    </lineage>
</organism>
<proteinExistence type="predicted"/>
<dbReference type="PROSITE" id="PS50943">
    <property type="entry name" value="HTH_CROC1"/>
    <property type="match status" value="1"/>
</dbReference>
<dbReference type="InterPro" id="IPR043917">
    <property type="entry name" value="DUF5753"/>
</dbReference>
<dbReference type="Gene3D" id="1.10.260.40">
    <property type="entry name" value="lambda repressor-like DNA-binding domains"/>
    <property type="match status" value="1"/>
</dbReference>
<protein>
    <submittedName>
        <fullName evidence="2">Transcriptional regulator</fullName>
    </submittedName>
</protein>
<dbReference type="RefSeq" id="WP_189258617.1">
    <property type="nucleotide sequence ID" value="NZ_BMRE01000053.1"/>
</dbReference>
<dbReference type="EMBL" id="BMRE01000053">
    <property type="protein sequence ID" value="GGU73253.1"/>
    <property type="molecule type" value="Genomic_DNA"/>
</dbReference>
<comment type="caution">
    <text evidence="2">The sequence shown here is derived from an EMBL/GenBank/DDBJ whole genome shotgun (WGS) entry which is preliminary data.</text>
</comment>
<evidence type="ECO:0000259" key="1">
    <source>
        <dbReference type="PROSITE" id="PS50943"/>
    </source>
</evidence>
<dbReference type="Proteomes" id="UP000649573">
    <property type="component" value="Unassembled WGS sequence"/>
</dbReference>
<keyword evidence="3" id="KW-1185">Reference proteome</keyword>
<accession>A0ABQ2VAY2</accession>
<name>A0ABQ2VAY2_9PSEU</name>
<dbReference type="SMART" id="SM00530">
    <property type="entry name" value="HTH_XRE"/>
    <property type="match status" value="1"/>
</dbReference>
<evidence type="ECO:0000313" key="3">
    <source>
        <dbReference type="Proteomes" id="UP000649573"/>
    </source>
</evidence>
<evidence type="ECO:0000313" key="2">
    <source>
        <dbReference type="EMBL" id="GGU73253.1"/>
    </source>
</evidence>
<dbReference type="SUPFAM" id="SSF47413">
    <property type="entry name" value="lambda repressor-like DNA-binding domains"/>
    <property type="match status" value="1"/>
</dbReference>
<reference evidence="3" key="1">
    <citation type="journal article" date="2019" name="Int. J. Syst. Evol. Microbiol.">
        <title>The Global Catalogue of Microorganisms (GCM) 10K type strain sequencing project: providing services to taxonomists for standard genome sequencing and annotation.</title>
        <authorList>
            <consortium name="The Broad Institute Genomics Platform"/>
            <consortium name="The Broad Institute Genome Sequencing Center for Infectious Disease"/>
            <person name="Wu L."/>
            <person name="Ma J."/>
        </authorList>
    </citation>
    <scope>NUCLEOTIDE SEQUENCE [LARGE SCALE GENOMIC DNA]</scope>
    <source>
        <strain evidence="3">JCM 3296</strain>
    </source>
</reference>
<feature type="domain" description="HTH cro/C1-type" evidence="1">
    <location>
        <begin position="15"/>
        <end position="68"/>
    </location>
</feature>
<gene>
    <name evidence="2" type="ORF">GCM10010178_75920</name>
</gene>
<dbReference type="InterPro" id="IPR010982">
    <property type="entry name" value="Lambda_DNA-bd_dom_sf"/>
</dbReference>
<dbReference type="CDD" id="cd00093">
    <property type="entry name" value="HTH_XRE"/>
    <property type="match status" value="1"/>
</dbReference>
<sequence>MSEPTFRQRRLGRVLQELRERAGLSQREIAERLHYNIPKVSRIENGQVPDYSAFETMLDVYGVIADDVEPYIEMWKLAAEKAWWHQYRLDDTGYISLEHDATVIRTFQATYIPGTLQSRRYMQAVFASVRAPRSKRWVEEQIAIRVRRQQRLRGDTPLEYHAIITEFALRHADRQQLLHINKVGELPNVTVQVILDSVGLHEGHNGSFTLLDFPYPSDPRVLYVEHTEGAIHIEDLARVKSATLTFKHLSKLALTHEQSAALIERLAAER</sequence>